<name>A0ABW1YJW8_9GAMM</name>
<comment type="caution">
    <text evidence="1">The sequence shown here is derived from an EMBL/GenBank/DDBJ whole genome shotgun (WGS) entry which is preliminary data.</text>
</comment>
<dbReference type="RefSeq" id="WP_193189546.1">
    <property type="nucleotide sequence ID" value="NZ_JACZFR010000007.1"/>
</dbReference>
<organism evidence="1 2">
    <name type="scientific">Microbulbifer taiwanensis</name>
    <dbReference type="NCBI Taxonomy" id="986746"/>
    <lineage>
        <taxon>Bacteria</taxon>
        <taxon>Pseudomonadati</taxon>
        <taxon>Pseudomonadota</taxon>
        <taxon>Gammaproteobacteria</taxon>
        <taxon>Cellvibrionales</taxon>
        <taxon>Microbulbiferaceae</taxon>
        <taxon>Microbulbifer</taxon>
    </lineage>
</organism>
<protein>
    <submittedName>
        <fullName evidence="1">DUF1853 family protein</fullName>
    </submittedName>
</protein>
<reference evidence="2" key="1">
    <citation type="journal article" date="2019" name="Int. J. Syst. Evol. Microbiol.">
        <title>The Global Catalogue of Microorganisms (GCM) 10K type strain sequencing project: providing services to taxonomists for standard genome sequencing and annotation.</title>
        <authorList>
            <consortium name="The Broad Institute Genomics Platform"/>
            <consortium name="The Broad Institute Genome Sequencing Center for Infectious Disease"/>
            <person name="Wu L."/>
            <person name="Ma J."/>
        </authorList>
    </citation>
    <scope>NUCLEOTIDE SEQUENCE [LARGE SCALE GENOMIC DNA]</scope>
    <source>
        <strain evidence="2">CGMCC 1.13718</strain>
    </source>
</reference>
<gene>
    <name evidence="1" type="ORF">ACFQBM_06790</name>
</gene>
<dbReference type="EMBL" id="JBHSVR010000001">
    <property type="protein sequence ID" value="MFC6632975.1"/>
    <property type="molecule type" value="Genomic_DNA"/>
</dbReference>
<dbReference type="Pfam" id="PF08907">
    <property type="entry name" value="DUF1853"/>
    <property type="match status" value="1"/>
</dbReference>
<evidence type="ECO:0000313" key="1">
    <source>
        <dbReference type="EMBL" id="MFC6632975.1"/>
    </source>
</evidence>
<evidence type="ECO:0000313" key="2">
    <source>
        <dbReference type="Proteomes" id="UP001596425"/>
    </source>
</evidence>
<keyword evidence="2" id="KW-1185">Reference proteome</keyword>
<accession>A0ABW1YJW8</accession>
<dbReference type="Proteomes" id="UP001596425">
    <property type="component" value="Unassembled WGS sequence"/>
</dbReference>
<dbReference type="InterPro" id="IPR015003">
    <property type="entry name" value="DUF1853"/>
</dbReference>
<proteinExistence type="predicted"/>
<sequence>MRESIPEPDHWANLLWALGAENILRGGGLPWLPSSRRTELLDHFTLPQVRERLAPQLDSELQRIDEQKRTARLGVYFENLWAFAFAQHPHYQLLHRNLPLRSAGRTLGELDFVVRHQPSGATEHWEIAVKFYLQVAGEFWVGPGLHDRLDIKLARMREHQLPLVHQPAARELLQRLDIHIHRQWALVPGRLFRPLGGEVSPLHRDLNPACCNFWWAPPDEFQHRFAGKPWRWVQLPKRTWLADSGYKAPHRDSCASLAGKIIDEGIHNPVCVAALDDDREVSRGFIVPGDWYESALAATV</sequence>